<protein>
    <submittedName>
        <fullName evidence="2">Tripartite motif-containing protein 3-like isoform X1</fullName>
    </submittedName>
</protein>
<dbReference type="GO" id="GO:0043161">
    <property type="term" value="P:proteasome-mediated ubiquitin-dependent protein catabolic process"/>
    <property type="evidence" value="ECO:0007669"/>
    <property type="project" value="TreeGrafter"/>
</dbReference>
<proteinExistence type="predicted"/>
<dbReference type="PANTHER" id="PTHR24104">
    <property type="entry name" value="E3 UBIQUITIN-PROTEIN LIGASE NHLRC1-RELATED"/>
    <property type="match status" value="1"/>
</dbReference>
<dbReference type="GO" id="GO:0061630">
    <property type="term" value="F:ubiquitin protein ligase activity"/>
    <property type="evidence" value="ECO:0007669"/>
    <property type="project" value="TreeGrafter"/>
</dbReference>
<dbReference type="OMA" id="FNWACGI"/>
<dbReference type="Gene3D" id="2.120.10.30">
    <property type="entry name" value="TolB, C-terminal domain"/>
    <property type="match status" value="1"/>
</dbReference>
<reference evidence="2" key="1">
    <citation type="submission" date="2025-08" db="UniProtKB">
        <authorList>
            <consortium name="RefSeq"/>
        </authorList>
    </citation>
    <scope>IDENTIFICATION</scope>
</reference>
<accession>A0A8B8A429</accession>
<dbReference type="InterPro" id="IPR011042">
    <property type="entry name" value="6-blade_b-propeller_TolB-like"/>
</dbReference>
<dbReference type="Proteomes" id="UP000694845">
    <property type="component" value="Unplaced"/>
</dbReference>
<keyword evidence="1" id="KW-1185">Reference proteome</keyword>
<sequence>MSLASERIQHSLETAREVTRTAADSEFLSLYATINKDLKLLAGQTIPRVDKKLGFLKFMPSKGVGDICLGKVVTEGKWEQRCVFGRKGSGPGKFNWACGIAARQPDEVAVADCLNKRVVTCSIDGNQKSTIPMERRPRGIAATRTGNRLVVVEENASHVKVFDKDNTLAFQFPTVPPSEVGKTAVNLRSVAVKTDGTIVVGDIKRMVLTEHSPTDGELRSTIPVKIKPRYVAVDSNDRVVISDWEQLVSVVDGNGDTLFTIKPIINGEVVRRCTGVCADSTGIYVAMNNVDDTGHIHHYDPQGGFLHCIAEGLHWPMGITFTADGQLAVTDVYSVKIYDFV</sequence>
<dbReference type="AlphaFoldDB" id="A0A8B8A429"/>
<evidence type="ECO:0000313" key="1">
    <source>
        <dbReference type="Proteomes" id="UP000694845"/>
    </source>
</evidence>
<dbReference type="OrthoDB" id="6267506at2759"/>
<dbReference type="CDD" id="cd05819">
    <property type="entry name" value="NHL"/>
    <property type="match status" value="1"/>
</dbReference>
<dbReference type="SUPFAM" id="SSF101898">
    <property type="entry name" value="NHL repeat"/>
    <property type="match status" value="1"/>
</dbReference>
<dbReference type="KEGG" id="aplc:110990904"/>
<dbReference type="GO" id="GO:0000209">
    <property type="term" value="P:protein polyubiquitination"/>
    <property type="evidence" value="ECO:0007669"/>
    <property type="project" value="TreeGrafter"/>
</dbReference>
<dbReference type="GO" id="GO:0008270">
    <property type="term" value="F:zinc ion binding"/>
    <property type="evidence" value="ECO:0007669"/>
    <property type="project" value="UniProtKB-KW"/>
</dbReference>
<dbReference type="GeneID" id="110990904"/>
<dbReference type="PANTHER" id="PTHR24104:SF25">
    <property type="entry name" value="PROTEIN LIN-41"/>
    <property type="match status" value="1"/>
</dbReference>
<name>A0A8B8A429_ACAPL</name>
<evidence type="ECO:0000313" key="2">
    <source>
        <dbReference type="RefSeq" id="XP_022111680.1"/>
    </source>
</evidence>
<dbReference type="InterPro" id="IPR050952">
    <property type="entry name" value="TRIM-NHL_E3_ligases"/>
</dbReference>
<gene>
    <name evidence="2" type="primary">LOC110990904</name>
</gene>
<dbReference type="RefSeq" id="XP_022111680.1">
    <property type="nucleotide sequence ID" value="XM_022255988.1"/>
</dbReference>
<organism evidence="1 2">
    <name type="scientific">Acanthaster planci</name>
    <name type="common">Crown-of-thorns starfish</name>
    <dbReference type="NCBI Taxonomy" id="133434"/>
    <lineage>
        <taxon>Eukaryota</taxon>
        <taxon>Metazoa</taxon>
        <taxon>Echinodermata</taxon>
        <taxon>Eleutherozoa</taxon>
        <taxon>Asterozoa</taxon>
        <taxon>Asteroidea</taxon>
        <taxon>Valvatacea</taxon>
        <taxon>Valvatida</taxon>
        <taxon>Acanthasteridae</taxon>
        <taxon>Acanthaster</taxon>
    </lineage>
</organism>